<reference evidence="5" key="1">
    <citation type="submission" date="2010-12" db="EMBL/GenBank/DDBJ databases">
        <title>Complete sequence of plasmid 2 of Asticcacaulis excentricus CB 48.</title>
        <authorList>
            <consortium name="US DOE Joint Genome Institute"/>
            <person name="Lucas S."/>
            <person name="Copeland A."/>
            <person name="Lapidus A."/>
            <person name="Cheng J.-F."/>
            <person name="Bruce D."/>
            <person name="Goodwin L."/>
            <person name="Pitluck S."/>
            <person name="Teshima H."/>
            <person name="Davenport K."/>
            <person name="Detter J.C."/>
            <person name="Han C."/>
            <person name="Tapia R."/>
            <person name="Land M."/>
            <person name="Hauser L."/>
            <person name="Jeffries C."/>
            <person name="Kyrpides N."/>
            <person name="Ivanova N."/>
            <person name="Ovchinnikova G."/>
            <person name="Brun Y.V."/>
            <person name="Woyke T."/>
        </authorList>
    </citation>
    <scope>NUCLEOTIDE SEQUENCE [LARGE SCALE GENOMIC DNA]</scope>
    <source>
        <strain evidence="5">ATCC 15261 / DSM 4724 / KCTC 12464 / NCIMB 9791 / VKM B-1370 / CB 48</strain>
        <plasmid evidence="5">pASTEX02</plasmid>
    </source>
</reference>
<evidence type="ECO:0000256" key="1">
    <source>
        <dbReference type="ARBA" id="ARBA00023125"/>
    </source>
</evidence>
<dbReference type="OrthoDB" id="9800103at2"/>
<keyword evidence="1" id="KW-0238">DNA-binding</keyword>
<dbReference type="HOGENOM" id="CLU_010686_8_0_5"/>
<dbReference type="Proteomes" id="UP000001492">
    <property type="component" value="Plasmid pASTEX02"/>
</dbReference>
<dbReference type="RefSeq" id="WP_013481239.1">
    <property type="nucleotide sequence ID" value="NC_014819.1"/>
</dbReference>
<dbReference type="InterPro" id="IPR025246">
    <property type="entry name" value="IS30-like_HTH"/>
</dbReference>
<proteinExistence type="predicted"/>
<dbReference type="AlphaFoldDB" id="E8RW04"/>
<dbReference type="KEGG" id="aex:Astex_3816"/>
<dbReference type="Gene3D" id="1.10.10.60">
    <property type="entry name" value="Homeodomain-like"/>
    <property type="match status" value="1"/>
</dbReference>
<feature type="domain" description="Resolvase/invertase-type recombinase catalytic" evidence="3">
    <location>
        <begin position="1"/>
        <end position="135"/>
    </location>
</feature>
<dbReference type="PROSITE" id="PS51736">
    <property type="entry name" value="RECOMBINASES_3"/>
    <property type="match status" value="1"/>
</dbReference>
<evidence type="ECO:0000313" key="5">
    <source>
        <dbReference type="Proteomes" id="UP000001492"/>
    </source>
</evidence>
<dbReference type="CDD" id="cd00569">
    <property type="entry name" value="HTH_Hin_like"/>
    <property type="match status" value="1"/>
</dbReference>
<evidence type="ECO:0000256" key="2">
    <source>
        <dbReference type="ARBA" id="ARBA00023172"/>
    </source>
</evidence>
<keyword evidence="5" id="KW-1185">Reference proteome</keyword>
<keyword evidence="4" id="KW-0614">Plasmid</keyword>
<evidence type="ECO:0000313" key="4">
    <source>
        <dbReference type="EMBL" id="ADU15426.1"/>
    </source>
</evidence>
<protein>
    <submittedName>
        <fullName evidence="4">Resolvase domain protein</fullName>
    </submittedName>
</protein>
<dbReference type="InterPro" id="IPR006119">
    <property type="entry name" value="Resolv_N"/>
</dbReference>
<dbReference type="Gene3D" id="3.40.50.1390">
    <property type="entry name" value="Resolvase, N-terminal catalytic domain"/>
    <property type="match status" value="1"/>
</dbReference>
<dbReference type="InterPro" id="IPR036162">
    <property type="entry name" value="Resolvase-like_N_sf"/>
</dbReference>
<evidence type="ECO:0000259" key="3">
    <source>
        <dbReference type="PROSITE" id="PS51736"/>
    </source>
</evidence>
<dbReference type="PANTHER" id="PTHR30461">
    <property type="entry name" value="DNA-INVERTASE FROM LAMBDOID PROPHAGE"/>
    <property type="match status" value="1"/>
</dbReference>
<dbReference type="GO" id="GO:0000150">
    <property type="term" value="F:DNA strand exchange activity"/>
    <property type="evidence" value="ECO:0007669"/>
    <property type="project" value="InterPro"/>
</dbReference>
<sequence length="220" mass="24195">MLIGYARILKSEAEDTTPQVDALKAAGCEKPFAEFPTGGRRDRPQLKQMLDDLRPEDVVVVTELDRIASSLGDLSGILNKINNCGAYFRSLRDGTDKSGDSDRILMQMVQSIGNFERTKLRTRTAEGQEAACSRGNGGGQPTKLAPAQQREILDMLNAGRSAADLARLFRVHRATISRLASKARRSDSVERTNVHQKFLDLAKITPTLSLGPVARIGFRR</sequence>
<dbReference type="PANTHER" id="PTHR30461:SF2">
    <property type="entry name" value="SERINE RECOMBINASE PINE-RELATED"/>
    <property type="match status" value="1"/>
</dbReference>
<dbReference type="GO" id="GO:0003677">
    <property type="term" value="F:DNA binding"/>
    <property type="evidence" value="ECO:0007669"/>
    <property type="project" value="UniProtKB-KW"/>
</dbReference>
<geneLocation type="plasmid" evidence="4 5">
    <name>pASTEX02</name>
</geneLocation>
<dbReference type="SMART" id="SM00857">
    <property type="entry name" value="Resolvase"/>
    <property type="match status" value="1"/>
</dbReference>
<organism evidence="4 5">
    <name type="scientific">Asticcacaulis excentricus (strain ATCC 15261 / DSM 4724 / KCTC 12464 / NCIMB 9791 / VKM B-1370 / CB 48)</name>
    <dbReference type="NCBI Taxonomy" id="573065"/>
    <lineage>
        <taxon>Bacteria</taxon>
        <taxon>Pseudomonadati</taxon>
        <taxon>Pseudomonadota</taxon>
        <taxon>Alphaproteobacteria</taxon>
        <taxon>Caulobacterales</taxon>
        <taxon>Caulobacteraceae</taxon>
        <taxon>Asticcacaulis</taxon>
    </lineage>
</organism>
<dbReference type="InterPro" id="IPR050639">
    <property type="entry name" value="SSR_resolvase"/>
</dbReference>
<gene>
    <name evidence="4" type="ordered locus">Astex_3816</name>
</gene>
<dbReference type="CDD" id="cd03768">
    <property type="entry name" value="SR_ResInv"/>
    <property type="match status" value="1"/>
</dbReference>
<dbReference type="SUPFAM" id="SSF53041">
    <property type="entry name" value="Resolvase-like"/>
    <property type="match status" value="1"/>
</dbReference>
<name>E8RW04_ASTEC</name>
<dbReference type="Pfam" id="PF00239">
    <property type="entry name" value="Resolvase"/>
    <property type="match status" value="1"/>
</dbReference>
<dbReference type="Pfam" id="PF13936">
    <property type="entry name" value="HTH_38"/>
    <property type="match status" value="1"/>
</dbReference>
<dbReference type="EMBL" id="CP002398">
    <property type="protein sequence ID" value="ADU15426.1"/>
    <property type="molecule type" value="Genomic_DNA"/>
</dbReference>
<keyword evidence="2" id="KW-0233">DNA recombination</keyword>
<accession>E8RW04</accession>